<keyword evidence="4" id="KW-0249">Electron transport</keyword>
<dbReference type="PANTHER" id="PTHR19328">
    <property type="entry name" value="HEDGEHOG-INTERACTING PROTEIN"/>
    <property type="match status" value="1"/>
</dbReference>
<dbReference type="InterPro" id="IPR002324">
    <property type="entry name" value="Cyt_c_ID"/>
</dbReference>
<dbReference type="EMBL" id="JBHUIV010000014">
    <property type="protein sequence ID" value="MFD2201681.1"/>
    <property type="molecule type" value="Genomic_DNA"/>
</dbReference>
<name>A0ABW5B917_9BACT</name>
<keyword evidence="7" id="KW-0472">Membrane</keyword>
<evidence type="ECO:0000256" key="4">
    <source>
        <dbReference type="ARBA" id="ARBA00022982"/>
    </source>
</evidence>
<keyword evidence="10" id="KW-1185">Reference proteome</keyword>
<proteinExistence type="predicted"/>
<dbReference type="SUPFAM" id="SSF46626">
    <property type="entry name" value="Cytochrome c"/>
    <property type="match status" value="1"/>
</dbReference>
<keyword evidence="2 6" id="KW-0349">Heme</keyword>
<dbReference type="PANTHER" id="PTHR19328:SF75">
    <property type="entry name" value="ALDOSE SUGAR DEHYDROGENASE YLII"/>
    <property type="match status" value="1"/>
</dbReference>
<dbReference type="InterPro" id="IPR011041">
    <property type="entry name" value="Quinoprot_gluc/sorb_DH_b-prop"/>
</dbReference>
<dbReference type="Gene3D" id="2.120.10.30">
    <property type="entry name" value="TolB, C-terminal domain"/>
    <property type="match status" value="1"/>
</dbReference>
<evidence type="ECO:0000256" key="3">
    <source>
        <dbReference type="ARBA" id="ARBA00022723"/>
    </source>
</evidence>
<keyword evidence="3 6" id="KW-0479">Metal-binding</keyword>
<dbReference type="Pfam" id="PF07995">
    <property type="entry name" value="GSDH"/>
    <property type="match status" value="1"/>
</dbReference>
<comment type="caution">
    <text evidence="9">The sequence shown here is derived from an EMBL/GenBank/DDBJ whole genome shotgun (WGS) entry which is preliminary data.</text>
</comment>
<evidence type="ECO:0000313" key="10">
    <source>
        <dbReference type="Proteomes" id="UP001597414"/>
    </source>
</evidence>
<dbReference type="InterPro" id="IPR035986">
    <property type="entry name" value="PKD_dom_sf"/>
</dbReference>
<dbReference type="Gene3D" id="2.60.40.10">
    <property type="entry name" value="Immunoglobulins"/>
    <property type="match status" value="1"/>
</dbReference>
<dbReference type="SUPFAM" id="SSF49299">
    <property type="entry name" value="PKD domain"/>
    <property type="match status" value="1"/>
</dbReference>
<gene>
    <name evidence="9" type="ORF">ACFSKV_08895</name>
</gene>
<accession>A0ABW5B917</accession>
<keyword evidence="7" id="KW-1133">Transmembrane helix</keyword>
<dbReference type="Pfam" id="PF00034">
    <property type="entry name" value="Cytochrom_C"/>
    <property type="match status" value="1"/>
</dbReference>
<evidence type="ECO:0000256" key="1">
    <source>
        <dbReference type="ARBA" id="ARBA00022448"/>
    </source>
</evidence>
<feature type="transmembrane region" description="Helical" evidence="7">
    <location>
        <begin position="12"/>
        <end position="31"/>
    </location>
</feature>
<protein>
    <submittedName>
        <fullName evidence="9">PQQ-dependent sugar dehydrogenase</fullName>
    </submittedName>
</protein>
<dbReference type="InterPro" id="IPR009056">
    <property type="entry name" value="Cyt_c-like_dom"/>
</dbReference>
<organism evidence="9 10">
    <name type="scientific">Shivajiella indica</name>
    <dbReference type="NCBI Taxonomy" id="872115"/>
    <lineage>
        <taxon>Bacteria</taxon>
        <taxon>Pseudomonadati</taxon>
        <taxon>Bacteroidota</taxon>
        <taxon>Cytophagia</taxon>
        <taxon>Cytophagales</taxon>
        <taxon>Cyclobacteriaceae</taxon>
        <taxon>Shivajiella</taxon>
    </lineage>
</organism>
<feature type="domain" description="Cytochrome c" evidence="8">
    <location>
        <begin position="649"/>
        <end position="732"/>
    </location>
</feature>
<keyword evidence="1" id="KW-0813">Transport</keyword>
<evidence type="ECO:0000256" key="5">
    <source>
        <dbReference type="ARBA" id="ARBA00023004"/>
    </source>
</evidence>
<dbReference type="RefSeq" id="WP_380801606.1">
    <property type="nucleotide sequence ID" value="NZ_JBHUIV010000014.1"/>
</dbReference>
<dbReference type="PRINTS" id="PR00606">
    <property type="entry name" value="CYTCHROMECID"/>
</dbReference>
<keyword evidence="7" id="KW-0812">Transmembrane</keyword>
<keyword evidence="5 6" id="KW-0408">Iron</keyword>
<dbReference type="Proteomes" id="UP001597414">
    <property type="component" value="Unassembled WGS sequence"/>
</dbReference>
<evidence type="ECO:0000256" key="6">
    <source>
        <dbReference type="PROSITE-ProRule" id="PRU00433"/>
    </source>
</evidence>
<dbReference type="PROSITE" id="PS51007">
    <property type="entry name" value="CYTC"/>
    <property type="match status" value="1"/>
</dbReference>
<dbReference type="InterPro" id="IPR012938">
    <property type="entry name" value="Glc/Sorbosone_DH"/>
</dbReference>
<dbReference type="Gene3D" id="1.10.760.10">
    <property type="entry name" value="Cytochrome c-like domain"/>
    <property type="match status" value="1"/>
</dbReference>
<evidence type="ECO:0000256" key="2">
    <source>
        <dbReference type="ARBA" id="ARBA00022617"/>
    </source>
</evidence>
<evidence type="ECO:0000313" key="9">
    <source>
        <dbReference type="EMBL" id="MFD2201681.1"/>
    </source>
</evidence>
<dbReference type="Gene3D" id="2.60.120.260">
    <property type="entry name" value="Galactose-binding domain-like"/>
    <property type="match status" value="1"/>
</dbReference>
<dbReference type="SUPFAM" id="SSF50952">
    <property type="entry name" value="Soluble quinoprotein glucose dehydrogenase"/>
    <property type="match status" value="1"/>
</dbReference>
<reference evidence="10" key="1">
    <citation type="journal article" date="2019" name="Int. J. Syst. Evol. Microbiol.">
        <title>The Global Catalogue of Microorganisms (GCM) 10K type strain sequencing project: providing services to taxonomists for standard genome sequencing and annotation.</title>
        <authorList>
            <consortium name="The Broad Institute Genomics Platform"/>
            <consortium name="The Broad Institute Genome Sequencing Center for Infectious Disease"/>
            <person name="Wu L."/>
            <person name="Ma J."/>
        </authorList>
    </citation>
    <scope>NUCLEOTIDE SEQUENCE [LARGE SCALE GENOMIC DNA]</scope>
    <source>
        <strain evidence="10">KCTC 19812</strain>
    </source>
</reference>
<dbReference type="InterPro" id="IPR036909">
    <property type="entry name" value="Cyt_c-like_dom_sf"/>
</dbReference>
<evidence type="ECO:0000256" key="7">
    <source>
        <dbReference type="SAM" id="Phobius"/>
    </source>
</evidence>
<dbReference type="InterPro" id="IPR013783">
    <property type="entry name" value="Ig-like_fold"/>
</dbReference>
<dbReference type="InterPro" id="IPR011042">
    <property type="entry name" value="6-blade_b-propeller_TolB-like"/>
</dbReference>
<evidence type="ECO:0000259" key="8">
    <source>
        <dbReference type="PROSITE" id="PS51007"/>
    </source>
</evidence>
<dbReference type="CDD" id="cd04084">
    <property type="entry name" value="CBM6_xylanase-like"/>
    <property type="match status" value="1"/>
</dbReference>
<dbReference type="PROSITE" id="PS51257">
    <property type="entry name" value="PROKAR_LIPOPROTEIN"/>
    <property type="match status" value="1"/>
</dbReference>
<sequence>MIISLKKTIVIFFVKENFQITFLFFLGLLFGCKENTNQKELQRPEDSRFIQKVLVEGLEEPLQIEFDQKGYVYWIERVGNVKRFNEKTGVVELLGTLDLTKETAPGLIGILLDRDFEKSRQTYLFYSAAADNGNALRLSRFELDREDKLDKASEKIILTIPWEQPDGQHFGGGMTWDNEGNLYLSVGADSHPTQYAPLPFENEGGRGEDEARTAGNTHDLRGTIIRIKPNNDGTYSIPEGNLFAQNTPKTLPEIYIMGNRNPWRLSIDSKTQFLHWGEVGPDAGMDSEEFGPMGYDEFNVAKGPGNYGWPYFIGYNRAYNSYDYKTGGYGEPYKPDSSYNDSPNNTGLQILPTAQPALIAYPYQVSEEWPILGSAARSAVGGPVFRKQDFSTNAERVFPDYYEGKWFITDYVRNWIMVVSMDEQREKVISIERFLSANMLAHSQPLDMDFSPNGDLYLVEYGIGGQGKISRIEYNKGNRAPIAQASSYVLNGKTPLELMLSSKRSMDPDGDQLIYNWEVKEVEGNFSQSLSAENPSLVLKNAGRYFIGLAVTDSHGLTSMDSLLVIAGNTRPIVKLKVLEGNQSFYFPDGLIKYEVSVEDGEDGNLIDGNIRKEEVSVTAQYIPSGMDYPQLEALDRQGNLNPDIKLKHLNAKGLIQKSNCLSCHLEDKKLVGPSFRDIAERYQKNPKAMDLLSKGIMEGGSGKWGDITMPPQPMLNSQEVSQIIDYILEINLANSSNVKLGTSGEYITKGFPKRTSGGRLDSYFQTPLEMGSYVFMANYLDKGSKEKDGLNLMGKDYFLLRFPVLAPEDADYFSEEGISFTPSTNDPGFIFTGKGGYIGFKEIDFTGINQVKIGAPNRFWHWSHFVGASIEIRLSSPEGELIGKPFTVPPAPKGEKGPFFGEAMGRPAVFDVSKTQGIHDIYIVVKNLQAKESDALLMMTGIEFLK</sequence>